<dbReference type="Pfam" id="PF02954">
    <property type="entry name" value="HTH_8"/>
    <property type="match status" value="1"/>
</dbReference>
<evidence type="ECO:0000256" key="1">
    <source>
        <dbReference type="ARBA" id="ARBA00022741"/>
    </source>
</evidence>
<dbReference type="InterPro" id="IPR025943">
    <property type="entry name" value="Sigma_54_int_dom_ATP-bd_2"/>
</dbReference>
<dbReference type="InterPro" id="IPR058031">
    <property type="entry name" value="AAA_lid_NorR"/>
</dbReference>
<dbReference type="SUPFAM" id="SSF52540">
    <property type="entry name" value="P-loop containing nucleoside triphosphate hydrolases"/>
    <property type="match status" value="1"/>
</dbReference>
<evidence type="ECO:0000256" key="8">
    <source>
        <dbReference type="PROSITE-ProRule" id="PRU00169"/>
    </source>
</evidence>
<dbReference type="GO" id="GO:0043565">
    <property type="term" value="F:sequence-specific DNA binding"/>
    <property type="evidence" value="ECO:0007669"/>
    <property type="project" value="InterPro"/>
</dbReference>
<feature type="domain" description="Response regulatory" evidence="10">
    <location>
        <begin position="14"/>
        <end position="128"/>
    </location>
</feature>
<dbReference type="SUPFAM" id="SSF52172">
    <property type="entry name" value="CheY-like"/>
    <property type="match status" value="1"/>
</dbReference>
<dbReference type="InterPro" id="IPR002197">
    <property type="entry name" value="HTH_Fis"/>
</dbReference>
<dbReference type="InterPro" id="IPR027417">
    <property type="entry name" value="P-loop_NTPase"/>
</dbReference>
<evidence type="ECO:0000256" key="7">
    <source>
        <dbReference type="ARBA" id="ARBA00023163"/>
    </source>
</evidence>
<dbReference type="GO" id="GO:0000160">
    <property type="term" value="P:phosphorelay signal transduction system"/>
    <property type="evidence" value="ECO:0007669"/>
    <property type="project" value="UniProtKB-KW"/>
</dbReference>
<dbReference type="InterPro" id="IPR011006">
    <property type="entry name" value="CheY-like_superfamily"/>
</dbReference>
<feature type="domain" description="Sigma-54 factor interaction" evidence="9">
    <location>
        <begin position="172"/>
        <end position="401"/>
    </location>
</feature>
<dbReference type="SMART" id="SM00382">
    <property type="entry name" value="AAA"/>
    <property type="match status" value="1"/>
</dbReference>
<dbReference type="PROSITE" id="PS00676">
    <property type="entry name" value="SIGMA54_INTERACT_2"/>
    <property type="match status" value="1"/>
</dbReference>
<gene>
    <name evidence="11" type="ORF">F0357_22410</name>
</gene>
<evidence type="ECO:0000313" key="12">
    <source>
        <dbReference type="Proteomes" id="UP000332515"/>
    </source>
</evidence>
<dbReference type="PRINTS" id="PR01590">
    <property type="entry name" value="HTHFIS"/>
</dbReference>
<dbReference type="Pfam" id="PF25601">
    <property type="entry name" value="AAA_lid_14"/>
    <property type="match status" value="1"/>
</dbReference>
<dbReference type="GO" id="GO:0005524">
    <property type="term" value="F:ATP binding"/>
    <property type="evidence" value="ECO:0007669"/>
    <property type="project" value="UniProtKB-KW"/>
</dbReference>
<dbReference type="PROSITE" id="PS50110">
    <property type="entry name" value="RESPONSE_REGULATORY"/>
    <property type="match status" value="1"/>
</dbReference>
<dbReference type="InterPro" id="IPR003593">
    <property type="entry name" value="AAA+_ATPase"/>
</dbReference>
<keyword evidence="3" id="KW-0902">Two-component regulatory system</keyword>
<dbReference type="SMART" id="SM00448">
    <property type="entry name" value="REC"/>
    <property type="match status" value="1"/>
</dbReference>
<evidence type="ECO:0000259" key="10">
    <source>
        <dbReference type="PROSITE" id="PS50110"/>
    </source>
</evidence>
<dbReference type="SUPFAM" id="SSF46689">
    <property type="entry name" value="Homeodomain-like"/>
    <property type="match status" value="1"/>
</dbReference>
<dbReference type="InterPro" id="IPR001789">
    <property type="entry name" value="Sig_transdc_resp-reg_receiver"/>
</dbReference>
<name>A0A6A7Y9D6_9HYPH</name>
<dbReference type="AlphaFoldDB" id="A0A6A7Y9D6"/>
<proteinExistence type="predicted"/>
<evidence type="ECO:0000256" key="3">
    <source>
        <dbReference type="ARBA" id="ARBA00023012"/>
    </source>
</evidence>
<dbReference type="InterPro" id="IPR025944">
    <property type="entry name" value="Sigma_54_int_dom_CS"/>
</dbReference>
<dbReference type="FunFam" id="3.40.50.300:FF:000006">
    <property type="entry name" value="DNA-binding transcriptional regulator NtrC"/>
    <property type="match status" value="1"/>
</dbReference>
<keyword evidence="6" id="KW-0010">Activator</keyword>
<dbReference type="Pfam" id="PF00158">
    <property type="entry name" value="Sigma54_activat"/>
    <property type="match status" value="1"/>
</dbReference>
<reference evidence="11 12" key="1">
    <citation type="submission" date="2019-09" db="EMBL/GenBank/DDBJ databases">
        <title>Segnochrobactrum spirostomi gen. nov., sp. nov., isolated from the ciliate Spirostomum cf. yagiui and description of a novel family, Segnochrobactraceae fam. nov. within the order Rhizobiales of the class Alphaproteobacteria.</title>
        <authorList>
            <person name="Akter S."/>
            <person name="Shazib S.U.A."/>
            <person name="Shin M.K."/>
        </authorList>
    </citation>
    <scope>NUCLEOTIDE SEQUENCE [LARGE SCALE GENOMIC DNA]</scope>
    <source>
        <strain evidence="11 12">Sp-1</strain>
    </source>
</reference>
<dbReference type="Proteomes" id="UP000332515">
    <property type="component" value="Unassembled WGS sequence"/>
</dbReference>
<dbReference type="InterPro" id="IPR002078">
    <property type="entry name" value="Sigma_54_int"/>
</dbReference>
<dbReference type="CDD" id="cd00009">
    <property type="entry name" value="AAA"/>
    <property type="match status" value="1"/>
</dbReference>
<dbReference type="Gene3D" id="1.10.8.60">
    <property type="match status" value="1"/>
</dbReference>
<feature type="modified residue" description="4-aspartylphosphate" evidence="8">
    <location>
        <position position="62"/>
    </location>
</feature>
<keyword evidence="1" id="KW-0547">Nucleotide-binding</keyword>
<evidence type="ECO:0000259" key="9">
    <source>
        <dbReference type="PROSITE" id="PS50045"/>
    </source>
</evidence>
<dbReference type="PANTHER" id="PTHR32071">
    <property type="entry name" value="TRANSCRIPTIONAL REGULATORY PROTEIN"/>
    <property type="match status" value="1"/>
</dbReference>
<evidence type="ECO:0000256" key="2">
    <source>
        <dbReference type="ARBA" id="ARBA00022840"/>
    </source>
</evidence>
<comment type="caution">
    <text evidence="11">The sequence shown here is derived from an EMBL/GenBank/DDBJ whole genome shotgun (WGS) entry which is preliminary data.</text>
</comment>
<evidence type="ECO:0000313" key="11">
    <source>
        <dbReference type="EMBL" id="MQT15355.1"/>
    </source>
</evidence>
<keyword evidence="8" id="KW-0597">Phosphoprotein</keyword>
<dbReference type="Gene3D" id="3.40.50.2300">
    <property type="match status" value="1"/>
</dbReference>
<evidence type="ECO:0000256" key="4">
    <source>
        <dbReference type="ARBA" id="ARBA00023015"/>
    </source>
</evidence>
<dbReference type="Pfam" id="PF00072">
    <property type="entry name" value="Response_reg"/>
    <property type="match status" value="1"/>
</dbReference>
<protein>
    <submittedName>
        <fullName evidence="11">Sigma-54-dependent Fis family transcriptional regulator</fullName>
    </submittedName>
</protein>
<dbReference type="InterPro" id="IPR025662">
    <property type="entry name" value="Sigma_54_int_dom_ATP-bd_1"/>
</dbReference>
<dbReference type="GO" id="GO:0006355">
    <property type="term" value="P:regulation of DNA-templated transcription"/>
    <property type="evidence" value="ECO:0007669"/>
    <property type="project" value="InterPro"/>
</dbReference>
<keyword evidence="7" id="KW-0804">Transcription</keyword>
<dbReference type="RefSeq" id="WP_312861789.1">
    <property type="nucleotide sequence ID" value="NZ_VWNA01000003.1"/>
</dbReference>
<evidence type="ECO:0000256" key="6">
    <source>
        <dbReference type="ARBA" id="ARBA00023159"/>
    </source>
</evidence>
<dbReference type="Gene3D" id="1.10.10.60">
    <property type="entry name" value="Homeodomain-like"/>
    <property type="match status" value="1"/>
</dbReference>
<organism evidence="11 12">
    <name type="scientific">Segnochrobactrum spirostomi</name>
    <dbReference type="NCBI Taxonomy" id="2608987"/>
    <lineage>
        <taxon>Bacteria</taxon>
        <taxon>Pseudomonadati</taxon>
        <taxon>Pseudomonadota</taxon>
        <taxon>Alphaproteobacteria</taxon>
        <taxon>Hyphomicrobiales</taxon>
        <taxon>Segnochrobactraceae</taxon>
        <taxon>Segnochrobactrum</taxon>
    </lineage>
</organism>
<evidence type="ECO:0000256" key="5">
    <source>
        <dbReference type="ARBA" id="ARBA00023125"/>
    </source>
</evidence>
<sequence length="497" mass="54836">MNAPAGTPTPTRAAILVVDDEPRSVEVIARVLGEDFEVHTALNAAAALAILETEWIQAIFCDQRMPERSGVDLLTEVRARWPDIVRIIVTGYTDTDDMIGAINEAGIHQFITKPWHPDQLLLAAQGAARLYQLQRDYDRLSLELKLAAPTAQARVVERREKVRENFHFDALIRSPGSALNEVCRRAAQVATFDIPVLILGETGTGKELLSRAIHYSSLRGERPFFAVNCGAIPDELLESELFGHKKGSFTGAHTNRIGLLDQADGGTVLLDEIGDVSPAFQVKLLRFLQEGEIRPVGSNDVKRVNVRVLAATHADLSAAVKAGRFREDLYYRLAALTLTMPPLRERRGDLRALAQHLLDRLSTTHGKRVKGFTEEALGCIETYDWPGNVRELQNEVTRMLVLAGTDQLGADLLSPHVVHGAAAASAKVMPLEAAIRNAGPLKDRIERMEALILMETLVRCRWNKSRAAEELGLSRVGLRAKLERYGIARDAAFGRSH</sequence>
<dbReference type="PANTHER" id="PTHR32071:SF117">
    <property type="entry name" value="PTS-DEPENDENT DIHYDROXYACETONE KINASE OPERON REGULATORY PROTEIN-RELATED"/>
    <property type="match status" value="1"/>
</dbReference>
<dbReference type="PROSITE" id="PS00675">
    <property type="entry name" value="SIGMA54_INTERACT_1"/>
    <property type="match status" value="1"/>
</dbReference>
<dbReference type="Gene3D" id="3.40.50.300">
    <property type="entry name" value="P-loop containing nucleotide triphosphate hydrolases"/>
    <property type="match status" value="1"/>
</dbReference>
<keyword evidence="5" id="KW-0238">DNA-binding</keyword>
<keyword evidence="2" id="KW-0067">ATP-binding</keyword>
<dbReference type="PROSITE" id="PS50045">
    <property type="entry name" value="SIGMA54_INTERACT_4"/>
    <property type="match status" value="1"/>
</dbReference>
<accession>A0A6A7Y9D6</accession>
<dbReference type="EMBL" id="VWNA01000003">
    <property type="protein sequence ID" value="MQT15355.1"/>
    <property type="molecule type" value="Genomic_DNA"/>
</dbReference>
<keyword evidence="4" id="KW-0805">Transcription regulation</keyword>
<dbReference type="PROSITE" id="PS00688">
    <property type="entry name" value="SIGMA54_INTERACT_3"/>
    <property type="match status" value="1"/>
</dbReference>
<keyword evidence="12" id="KW-1185">Reference proteome</keyword>
<dbReference type="InterPro" id="IPR009057">
    <property type="entry name" value="Homeodomain-like_sf"/>
</dbReference>